<dbReference type="Proteomes" id="UP000298030">
    <property type="component" value="Unassembled WGS sequence"/>
</dbReference>
<dbReference type="PRINTS" id="PR00080">
    <property type="entry name" value="SDRFAMILY"/>
</dbReference>
<evidence type="ECO:0000313" key="4">
    <source>
        <dbReference type="EMBL" id="TEB23636.1"/>
    </source>
</evidence>
<dbReference type="InterPro" id="IPR036291">
    <property type="entry name" value="NAD(P)-bd_dom_sf"/>
</dbReference>
<comment type="similarity">
    <text evidence="1 3">Belongs to the short-chain dehydrogenases/reductases (SDR) family.</text>
</comment>
<dbReference type="PANTHER" id="PTHR43976:SF16">
    <property type="entry name" value="SHORT-CHAIN DEHYDROGENASE_REDUCTASE FAMILY PROTEIN"/>
    <property type="match status" value="1"/>
</dbReference>
<dbReference type="Gene3D" id="3.40.50.720">
    <property type="entry name" value="NAD(P)-binding Rossmann-like Domain"/>
    <property type="match status" value="1"/>
</dbReference>
<dbReference type="PANTHER" id="PTHR43976">
    <property type="entry name" value="SHORT CHAIN DEHYDROGENASE"/>
    <property type="match status" value="1"/>
</dbReference>
<sequence>MSTPLVWLITGTSSGIGRDLALAALSRGDKVIATARGRTVSKLEDLKQAGAATVELDVTSPLEKLHEVAKVAIGIYGQVDVLVNNAGYMMVGAIEEGTPEETLAQFNTNLFGGLNVARAFLPYMRAKKTGTVMWMGSIGGWQSVPYGGLYANTKWAIRGLSETLNDELKPLGLRSISIDLGYFRTPFLNDSQRGPAVSRIADYQPLTDEAEARFQAYNGKQPGNPLKAVEVLVDLAHGTGGSAGKAFPIVLNLGSDSYSVAKRASEDGLARLEEWKDVAYSTDF</sequence>
<evidence type="ECO:0000256" key="2">
    <source>
        <dbReference type="ARBA" id="ARBA00023002"/>
    </source>
</evidence>
<accession>A0A4Y7SP50</accession>
<dbReference type="AlphaFoldDB" id="A0A4Y7SP50"/>
<dbReference type="InterPro" id="IPR002347">
    <property type="entry name" value="SDR_fam"/>
</dbReference>
<reference evidence="4 5" key="1">
    <citation type="journal article" date="2019" name="Nat. Ecol. Evol.">
        <title>Megaphylogeny resolves global patterns of mushroom evolution.</title>
        <authorList>
            <person name="Varga T."/>
            <person name="Krizsan K."/>
            <person name="Foldi C."/>
            <person name="Dima B."/>
            <person name="Sanchez-Garcia M."/>
            <person name="Sanchez-Ramirez S."/>
            <person name="Szollosi G.J."/>
            <person name="Szarkandi J.G."/>
            <person name="Papp V."/>
            <person name="Albert L."/>
            <person name="Andreopoulos W."/>
            <person name="Angelini C."/>
            <person name="Antonin V."/>
            <person name="Barry K.W."/>
            <person name="Bougher N.L."/>
            <person name="Buchanan P."/>
            <person name="Buyck B."/>
            <person name="Bense V."/>
            <person name="Catcheside P."/>
            <person name="Chovatia M."/>
            <person name="Cooper J."/>
            <person name="Damon W."/>
            <person name="Desjardin D."/>
            <person name="Finy P."/>
            <person name="Geml J."/>
            <person name="Haridas S."/>
            <person name="Hughes K."/>
            <person name="Justo A."/>
            <person name="Karasinski D."/>
            <person name="Kautmanova I."/>
            <person name="Kiss B."/>
            <person name="Kocsube S."/>
            <person name="Kotiranta H."/>
            <person name="LaButti K.M."/>
            <person name="Lechner B.E."/>
            <person name="Liimatainen K."/>
            <person name="Lipzen A."/>
            <person name="Lukacs Z."/>
            <person name="Mihaltcheva S."/>
            <person name="Morgado L.N."/>
            <person name="Niskanen T."/>
            <person name="Noordeloos M.E."/>
            <person name="Ohm R.A."/>
            <person name="Ortiz-Santana B."/>
            <person name="Ovrebo C."/>
            <person name="Racz N."/>
            <person name="Riley R."/>
            <person name="Savchenko A."/>
            <person name="Shiryaev A."/>
            <person name="Soop K."/>
            <person name="Spirin V."/>
            <person name="Szebenyi C."/>
            <person name="Tomsovsky M."/>
            <person name="Tulloss R.E."/>
            <person name="Uehling J."/>
            <person name="Grigoriev I.V."/>
            <person name="Vagvolgyi C."/>
            <person name="Papp T."/>
            <person name="Martin F.M."/>
            <person name="Miettinen O."/>
            <person name="Hibbett D.S."/>
            <person name="Nagy L.G."/>
        </authorList>
    </citation>
    <scope>NUCLEOTIDE SEQUENCE [LARGE SCALE GENOMIC DNA]</scope>
    <source>
        <strain evidence="4 5">FP101781</strain>
    </source>
</reference>
<proteinExistence type="inferred from homology"/>
<keyword evidence="2" id="KW-0560">Oxidoreductase</keyword>
<dbReference type="STRING" id="71717.A0A4Y7SP50"/>
<gene>
    <name evidence="4" type="ORF">FA13DRAFT_1639621</name>
</gene>
<protein>
    <submittedName>
        <fullName evidence="4">Short chain dehydrogenase</fullName>
    </submittedName>
</protein>
<dbReference type="GO" id="GO:0016491">
    <property type="term" value="F:oxidoreductase activity"/>
    <property type="evidence" value="ECO:0007669"/>
    <property type="project" value="UniProtKB-KW"/>
</dbReference>
<dbReference type="EMBL" id="QPFP01000075">
    <property type="protein sequence ID" value="TEB23636.1"/>
    <property type="molecule type" value="Genomic_DNA"/>
</dbReference>
<evidence type="ECO:0000313" key="5">
    <source>
        <dbReference type="Proteomes" id="UP000298030"/>
    </source>
</evidence>
<comment type="caution">
    <text evidence="4">The sequence shown here is derived from an EMBL/GenBank/DDBJ whole genome shotgun (WGS) entry which is preliminary data.</text>
</comment>
<evidence type="ECO:0000256" key="3">
    <source>
        <dbReference type="RuleBase" id="RU000363"/>
    </source>
</evidence>
<evidence type="ECO:0000256" key="1">
    <source>
        <dbReference type="ARBA" id="ARBA00006484"/>
    </source>
</evidence>
<dbReference type="PRINTS" id="PR00081">
    <property type="entry name" value="GDHRDH"/>
</dbReference>
<dbReference type="Pfam" id="PF00106">
    <property type="entry name" value="adh_short"/>
    <property type="match status" value="1"/>
</dbReference>
<dbReference type="InterPro" id="IPR051911">
    <property type="entry name" value="SDR_oxidoreductase"/>
</dbReference>
<keyword evidence="5" id="KW-1185">Reference proteome</keyword>
<dbReference type="SUPFAM" id="SSF51735">
    <property type="entry name" value="NAD(P)-binding Rossmann-fold domains"/>
    <property type="match status" value="1"/>
</dbReference>
<dbReference type="OrthoDB" id="1274115at2759"/>
<organism evidence="4 5">
    <name type="scientific">Coprinellus micaceus</name>
    <name type="common">Glistening ink-cap mushroom</name>
    <name type="synonym">Coprinus micaceus</name>
    <dbReference type="NCBI Taxonomy" id="71717"/>
    <lineage>
        <taxon>Eukaryota</taxon>
        <taxon>Fungi</taxon>
        <taxon>Dikarya</taxon>
        <taxon>Basidiomycota</taxon>
        <taxon>Agaricomycotina</taxon>
        <taxon>Agaricomycetes</taxon>
        <taxon>Agaricomycetidae</taxon>
        <taxon>Agaricales</taxon>
        <taxon>Agaricineae</taxon>
        <taxon>Psathyrellaceae</taxon>
        <taxon>Coprinellus</taxon>
    </lineage>
</organism>
<dbReference type="CDD" id="cd05374">
    <property type="entry name" value="17beta-HSD-like_SDR_c"/>
    <property type="match status" value="1"/>
</dbReference>
<name>A0A4Y7SP50_COPMI</name>